<evidence type="ECO:0000313" key="8">
    <source>
        <dbReference type="Proteomes" id="UP000437736"/>
    </source>
</evidence>
<dbReference type="PANTHER" id="PTHR34858">
    <property type="entry name" value="CYSO-CYSTEINE PEPTIDASE"/>
    <property type="match status" value="1"/>
</dbReference>
<dbReference type="InterPro" id="IPR051929">
    <property type="entry name" value="VirAsm_ModProt"/>
</dbReference>
<dbReference type="Gene3D" id="3.40.140.10">
    <property type="entry name" value="Cytidine Deaminase, domain 2"/>
    <property type="match status" value="1"/>
</dbReference>
<feature type="domain" description="JAB" evidence="6">
    <location>
        <begin position="11"/>
        <end position="85"/>
    </location>
</feature>
<dbReference type="Pfam" id="PF14464">
    <property type="entry name" value="Prok-JAB"/>
    <property type="match status" value="1"/>
</dbReference>
<dbReference type="CDD" id="cd08070">
    <property type="entry name" value="MPN_like"/>
    <property type="match status" value="1"/>
</dbReference>
<reference evidence="7 8" key="1">
    <citation type="submission" date="2019-11" db="EMBL/GenBank/DDBJ databases">
        <title>Acidiferrimicrobium australis gen. nov., sp. nov., an acidophilic and obligately heterotrophic, member of the Actinobacteria that catalyses dissimilatory oxido- reduction of iron isolated from metal-rich acidic water in Chile.</title>
        <authorList>
            <person name="Gonzalez D."/>
            <person name="Huber K."/>
            <person name="Hedrich S."/>
            <person name="Rojas-Villalobos C."/>
            <person name="Quatrini R."/>
            <person name="Dinamarca M.A."/>
            <person name="Schwarz A."/>
            <person name="Canales C."/>
            <person name="Nancucheo I."/>
        </authorList>
    </citation>
    <scope>NUCLEOTIDE SEQUENCE [LARGE SCALE GENOMIC DNA]</scope>
    <source>
        <strain evidence="7 8">USS-CCA1</strain>
    </source>
</reference>
<dbReference type="PANTHER" id="PTHR34858:SF1">
    <property type="entry name" value="CYSO-CYSTEINE PEPTIDASE"/>
    <property type="match status" value="1"/>
</dbReference>
<keyword evidence="3" id="KW-0378">Hydrolase</keyword>
<accession>A0ABW9QVC9</accession>
<keyword evidence="5" id="KW-0482">Metalloprotease</keyword>
<dbReference type="InterPro" id="IPR028090">
    <property type="entry name" value="JAB_dom_prok"/>
</dbReference>
<evidence type="ECO:0000256" key="4">
    <source>
        <dbReference type="ARBA" id="ARBA00022833"/>
    </source>
</evidence>
<comment type="caution">
    <text evidence="7">The sequence shown here is derived from an EMBL/GenBank/DDBJ whole genome shotgun (WGS) entry which is preliminary data.</text>
</comment>
<evidence type="ECO:0000256" key="3">
    <source>
        <dbReference type="ARBA" id="ARBA00022801"/>
    </source>
</evidence>
<keyword evidence="8" id="KW-1185">Reference proteome</keyword>
<sequence>MAERCYPATNAAGSSRVYTVEPRDLLRADREEEAAGGELIGVWHSHTHTEAWPSPTDVGQAPDPGWHYVLVSLRDVEPTLRSFRIRDGNIFEESVVLE</sequence>
<proteinExistence type="predicted"/>
<evidence type="ECO:0000256" key="5">
    <source>
        <dbReference type="ARBA" id="ARBA00023049"/>
    </source>
</evidence>
<evidence type="ECO:0000313" key="7">
    <source>
        <dbReference type="EMBL" id="MST33311.1"/>
    </source>
</evidence>
<evidence type="ECO:0000256" key="1">
    <source>
        <dbReference type="ARBA" id="ARBA00022670"/>
    </source>
</evidence>
<evidence type="ECO:0000259" key="6">
    <source>
        <dbReference type="Pfam" id="PF14464"/>
    </source>
</evidence>
<evidence type="ECO:0000256" key="2">
    <source>
        <dbReference type="ARBA" id="ARBA00022723"/>
    </source>
</evidence>
<keyword evidence="1" id="KW-0645">Protease</keyword>
<name>A0ABW9QVC9_9ACTN</name>
<dbReference type="Proteomes" id="UP000437736">
    <property type="component" value="Unassembled WGS sequence"/>
</dbReference>
<keyword evidence="4" id="KW-0862">Zinc</keyword>
<gene>
    <name evidence="7" type="ORF">GHK86_11350</name>
</gene>
<protein>
    <recommendedName>
        <fullName evidence="6">JAB domain-containing protein</fullName>
    </recommendedName>
</protein>
<organism evidence="7 8">
    <name type="scientific">Acidiferrimicrobium australe</name>
    <dbReference type="NCBI Taxonomy" id="2664430"/>
    <lineage>
        <taxon>Bacteria</taxon>
        <taxon>Bacillati</taxon>
        <taxon>Actinomycetota</taxon>
        <taxon>Acidimicrobiia</taxon>
        <taxon>Acidimicrobiales</taxon>
        <taxon>Acidimicrobiaceae</taxon>
        <taxon>Acidiferrimicrobium</taxon>
    </lineage>
</organism>
<keyword evidence="2" id="KW-0479">Metal-binding</keyword>
<dbReference type="SUPFAM" id="SSF102712">
    <property type="entry name" value="JAB1/MPN domain"/>
    <property type="match status" value="1"/>
</dbReference>
<dbReference type="EMBL" id="WJHE01000556">
    <property type="protein sequence ID" value="MST33311.1"/>
    <property type="molecule type" value="Genomic_DNA"/>
</dbReference>